<comment type="caution">
    <text evidence="1">The sequence shown here is derived from an EMBL/GenBank/DDBJ whole genome shotgun (WGS) entry which is preliminary data.</text>
</comment>
<gene>
    <name evidence="1" type="ORF">ADUPG1_003532</name>
</gene>
<dbReference type="Gene3D" id="3.10.10.10">
    <property type="entry name" value="HIV Type 1 Reverse Transcriptase, subunit A, domain 1"/>
    <property type="match status" value="1"/>
</dbReference>
<keyword evidence="2" id="KW-1185">Reference proteome</keyword>
<accession>A0ABQ5KYT6</accession>
<proteinExistence type="predicted"/>
<protein>
    <submittedName>
        <fullName evidence="1">Uncharacterized protein LOC118754803</fullName>
    </submittedName>
</protein>
<sequence>VTFTLATGDKIEATHRVRLTVIIEGALGKLLRYTTWFYMIAMKPGATPVLLGRDFIEDTHWLQGNAVHEVIKDVEEEELKFGDTCDKEPQVGEDPVLREELQRVLSDFKKDHDSTELCRAQEFRIELKDPNAVIYAVPRKLSQKKRIILEELVKELLGKGFIRPSSSPYASPVVIVPKKNNQYRLCVDFRKLNEEIIP</sequence>
<reference evidence="1" key="1">
    <citation type="submission" date="2022-03" db="EMBL/GenBank/DDBJ databases">
        <title>Draft genome sequence of Aduncisulcus paluster, a free-living microaerophilic Fornicata.</title>
        <authorList>
            <person name="Yuyama I."/>
            <person name="Kume K."/>
            <person name="Tamura T."/>
            <person name="Inagaki Y."/>
            <person name="Hashimoto T."/>
        </authorList>
    </citation>
    <scope>NUCLEOTIDE SEQUENCE</scope>
    <source>
        <strain evidence="1">NY0171</strain>
    </source>
</reference>
<dbReference type="InterPro" id="IPR053134">
    <property type="entry name" value="RNA-dir_DNA_polymerase"/>
</dbReference>
<dbReference type="InterPro" id="IPR043502">
    <property type="entry name" value="DNA/RNA_pol_sf"/>
</dbReference>
<dbReference type="SUPFAM" id="SSF56672">
    <property type="entry name" value="DNA/RNA polymerases"/>
    <property type="match status" value="1"/>
</dbReference>
<dbReference type="PANTHER" id="PTHR24559">
    <property type="entry name" value="TRANSPOSON TY3-I GAG-POL POLYPROTEIN"/>
    <property type="match status" value="1"/>
</dbReference>
<dbReference type="Proteomes" id="UP001057375">
    <property type="component" value="Unassembled WGS sequence"/>
</dbReference>
<name>A0ABQ5KYT6_9EUKA</name>
<dbReference type="PANTHER" id="PTHR24559:SF444">
    <property type="entry name" value="REVERSE TRANSCRIPTASE DOMAIN-CONTAINING PROTEIN"/>
    <property type="match status" value="1"/>
</dbReference>
<organism evidence="1 2">
    <name type="scientific">Aduncisulcus paluster</name>
    <dbReference type="NCBI Taxonomy" id="2918883"/>
    <lineage>
        <taxon>Eukaryota</taxon>
        <taxon>Metamonada</taxon>
        <taxon>Carpediemonas-like organisms</taxon>
        <taxon>Aduncisulcus</taxon>
    </lineage>
</organism>
<feature type="non-terminal residue" evidence="1">
    <location>
        <position position="1"/>
    </location>
</feature>
<evidence type="ECO:0000313" key="1">
    <source>
        <dbReference type="EMBL" id="GKT37594.1"/>
    </source>
</evidence>
<evidence type="ECO:0000313" key="2">
    <source>
        <dbReference type="Proteomes" id="UP001057375"/>
    </source>
</evidence>
<feature type="non-terminal residue" evidence="1">
    <location>
        <position position="198"/>
    </location>
</feature>
<dbReference type="EMBL" id="BQXS01004864">
    <property type="protein sequence ID" value="GKT37594.1"/>
    <property type="molecule type" value="Genomic_DNA"/>
</dbReference>